<evidence type="ECO:0000313" key="5">
    <source>
        <dbReference type="Proteomes" id="UP000182998"/>
    </source>
</evidence>
<feature type="transmembrane region" description="Helical" evidence="1">
    <location>
        <begin position="271"/>
        <end position="290"/>
    </location>
</feature>
<sequence>MATLLQFIQNHLPIGLDDKFTEDNETLTAEEALNRAFNKLSFALKPSDYIETPVLFSADSFDETLLSIPSMNPQTDKFAEQIILNLGTPHAKICHMRHYATERGSHWHAMFAQLDATGNLHKIIMTDSRTLASQGITSSRDIQLNPFLNDNREKIEFIPGLQQPTRTPICWMHSLANLAALATTGKIYERRQLGNFGEELSNLIQGELPLATEPKSSSEKPIRRVSNTTFFYEPPKNLPNTTEDETPLFEDKPVSSQDKSCTSSNITGGSLLLFGAGTILAGGIILAAALPISLPLGIPLIVFGLILALAGALVLVAGCTKKDEATEETVATFNY</sequence>
<proteinExistence type="predicted"/>
<dbReference type="KEGG" id="tmc:LMI_0620"/>
<evidence type="ECO:0000313" key="2">
    <source>
        <dbReference type="EMBL" id="CEG59951.1"/>
    </source>
</evidence>
<name>A0A098GEP0_LEGMI</name>
<keyword evidence="1" id="KW-0812">Transmembrane</keyword>
<dbReference type="AlphaFoldDB" id="A0A098GEP0"/>
<dbReference type="Proteomes" id="UP000182998">
    <property type="component" value="Unassembled WGS sequence"/>
</dbReference>
<keyword evidence="5" id="KW-1185">Reference proteome</keyword>
<dbReference type="Proteomes" id="UP000032414">
    <property type="component" value="Chromosome I"/>
</dbReference>
<dbReference type="RefSeq" id="WP_045098451.1">
    <property type="nucleotide sequence ID" value="NZ_JBLTLH010000009.1"/>
</dbReference>
<evidence type="ECO:0000313" key="3">
    <source>
        <dbReference type="EMBL" id="SCY60090.1"/>
    </source>
</evidence>
<gene>
    <name evidence="2" type="ORF">LMI_0620</name>
    <name evidence="3" type="ORF">SAMN02982997_02188</name>
</gene>
<organism evidence="2 4">
    <name type="scientific">Legionella micdadei</name>
    <name type="common">Tatlockia micdadei</name>
    <dbReference type="NCBI Taxonomy" id="451"/>
    <lineage>
        <taxon>Bacteria</taxon>
        <taxon>Pseudomonadati</taxon>
        <taxon>Pseudomonadota</taxon>
        <taxon>Gammaproteobacteria</taxon>
        <taxon>Legionellales</taxon>
        <taxon>Legionellaceae</taxon>
        <taxon>Legionella</taxon>
    </lineage>
</organism>
<accession>A0A098GEP0</accession>
<evidence type="ECO:0000313" key="4">
    <source>
        <dbReference type="Proteomes" id="UP000032414"/>
    </source>
</evidence>
<keyword evidence="1" id="KW-1133">Transmembrane helix</keyword>
<dbReference type="STRING" id="451.B6N58_12260"/>
<reference evidence="4" key="1">
    <citation type="submission" date="2014-09" db="EMBL/GenBank/DDBJ databases">
        <authorList>
            <person name="Gomez-Valero L."/>
        </authorList>
    </citation>
    <scope>NUCLEOTIDE SEQUENCE [LARGE SCALE GENOMIC DNA]</scope>
    <source>
        <strain evidence="4">ATCC33218</strain>
    </source>
</reference>
<reference evidence="3 5" key="3">
    <citation type="submission" date="2016-10" db="EMBL/GenBank/DDBJ databases">
        <authorList>
            <person name="Varghese N."/>
            <person name="Submissions S."/>
        </authorList>
    </citation>
    <scope>NUCLEOTIDE SEQUENCE [LARGE SCALE GENOMIC DNA]</scope>
    <source>
        <strain evidence="3 5">ATCC 33218</strain>
    </source>
</reference>
<protein>
    <submittedName>
        <fullName evidence="2">Uncharacterized protein</fullName>
    </submittedName>
</protein>
<reference evidence="2" key="2">
    <citation type="submission" date="2014-09" db="EMBL/GenBank/DDBJ databases">
        <authorList>
            <person name="GOMEZ-VALERO Laura"/>
        </authorList>
    </citation>
    <scope>NUCLEOTIDE SEQUENCE</scope>
    <source>
        <strain evidence="2">ATCC33218</strain>
    </source>
</reference>
<dbReference type="EMBL" id="LN614830">
    <property type="protein sequence ID" value="CEG59951.1"/>
    <property type="molecule type" value="Genomic_DNA"/>
</dbReference>
<dbReference type="HOGENOM" id="CLU_828831_0_0_6"/>
<evidence type="ECO:0000256" key="1">
    <source>
        <dbReference type="SAM" id="Phobius"/>
    </source>
</evidence>
<feature type="transmembrane region" description="Helical" evidence="1">
    <location>
        <begin position="296"/>
        <end position="317"/>
    </location>
</feature>
<keyword evidence="1" id="KW-0472">Membrane</keyword>
<dbReference type="EMBL" id="FMVN01000011">
    <property type="protein sequence ID" value="SCY60090.1"/>
    <property type="molecule type" value="Genomic_DNA"/>
</dbReference>
<dbReference type="PATRIC" id="fig|451.8.peg.2366"/>